<evidence type="ECO:0000313" key="4">
    <source>
        <dbReference type="Proteomes" id="UP000476411"/>
    </source>
</evidence>
<dbReference type="RefSeq" id="WP_162335166.1">
    <property type="nucleotide sequence ID" value="NZ_CP048113.1"/>
</dbReference>
<dbReference type="InterPro" id="IPR047778">
    <property type="entry name" value="STM4014-like"/>
</dbReference>
<dbReference type="EMBL" id="CP048113">
    <property type="protein sequence ID" value="QHS63450.1"/>
    <property type="molecule type" value="Genomic_DNA"/>
</dbReference>
<dbReference type="AlphaFoldDB" id="A0A6B9ZM07"/>
<sequence length="370" mass="41236">MHVVIIGNAENRRTTAFCEAAVSKGLTVTVIPYTDILTGRRLPDIPAGSIVKIDSPGENEFVRALLIERGLSNGTIPEDLHVYDHGIIRYMRPWYTGFQHLLKEIDGSLTGPGIIRMNTSEDISLMFDKAACQHYLQQHHIPVPRILPPVSNYATLVNVMEQVKVSRVFIKPAHASSASGVIAFRRNGHHLQAVSSADLRRTPGGIRLYNSLKVRTYSHEPDIADLINTVMTDGVQIEEWLPKATLEDRYFDVRVLVIGGRARHTVLRTSKQVITNLHLGNKRGNMSTFLDTFGAQRLTAVKQLAEQTAACFPDTFYMGIDILLTARDLRPHVLEVNAFGDLLPNLLDEGETCYEAELSAILHRQSILPC</sequence>
<dbReference type="InterPro" id="IPR011761">
    <property type="entry name" value="ATP-grasp"/>
</dbReference>
<dbReference type="GO" id="GO:0005737">
    <property type="term" value="C:cytoplasm"/>
    <property type="evidence" value="ECO:0007669"/>
    <property type="project" value="TreeGrafter"/>
</dbReference>
<dbReference type="GO" id="GO:0005524">
    <property type="term" value="F:ATP binding"/>
    <property type="evidence" value="ECO:0007669"/>
    <property type="project" value="UniProtKB-UniRule"/>
</dbReference>
<feature type="domain" description="ATP-grasp" evidence="2">
    <location>
        <begin position="133"/>
        <end position="362"/>
    </location>
</feature>
<evidence type="ECO:0000313" key="3">
    <source>
        <dbReference type="EMBL" id="QHS63450.1"/>
    </source>
</evidence>
<dbReference type="KEGG" id="chih:GWR21_28855"/>
<keyword evidence="4" id="KW-1185">Reference proteome</keyword>
<evidence type="ECO:0000256" key="1">
    <source>
        <dbReference type="PROSITE-ProRule" id="PRU00409"/>
    </source>
</evidence>
<evidence type="ECO:0000259" key="2">
    <source>
        <dbReference type="PROSITE" id="PS50975"/>
    </source>
</evidence>
<dbReference type="NCBIfam" id="NF038074">
    <property type="entry name" value="fam_STM4014"/>
    <property type="match status" value="1"/>
</dbReference>
<keyword evidence="1" id="KW-0067">ATP-binding</keyword>
<accession>A0A6B9ZM07</accession>
<dbReference type="GO" id="GO:0046872">
    <property type="term" value="F:metal ion binding"/>
    <property type="evidence" value="ECO:0007669"/>
    <property type="project" value="InterPro"/>
</dbReference>
<dbReference type="PANTHER" id="PTHR21621">
    <property type="entry name" value="RIBOSOMAL PROTEIN S6 MODIFICATION PROTEIN"/>
    <property type="match status" value="1"/>
</dbReference>
<dbReference type="Proteomes" id="UP000476411">
    <property type="component" value="Chromosome"/>
</dbReference>
<proteinExistence type="predicted"/>
<gene>
    <name evidence="3" type="ORF">GWR21_28855</name>
</gene>
<organism evidence="3 4">
    <name type="scientific">Chitinophaga agri</name>
    <dbReference type="NCBI Taxonomy" id="2703787"/>
    <lineage>
        <taxon>Bacteria</taxon>
        <taxon>Pseudomonadati</taxon>
        <taxon>Bacteroidota</taxon>
        <taxon>Chitinophagia</taxon>
        <taxon>Chitinophagales</taxon>
        <taxon>Chitinophagaceae</taxon>
        <taxon>Chitinophaga</taxon>
    </lineage>
</organism>
<dbReference type="Pfam" id="PF14398">
    <property type="entry name" value="ATPgrasp_YheCD"/>
    <property type="match status" value="1"/>
</dbReference>
<dbReference type="Gene3D" id="3.30.470.20">
    <property type="entry name" value="ATP-grasp fold, B domain"/>
    <property type="match status" value="1"/>
</dbReference>
<dbReference type="InterPro" id="IPR026838">
    <property type="entry name" value="YheC/D"/>
</dbReference>
<protein>
    <recommendedName>
        <fullName evidence="2">ATP-grasp domain-containing protein</fullName>
    </recommendedName>
</protein>
<keyword evidence="1" id="KW-0547">Nucleotide-binding</keyword>
<dbReference type="GO" id="GO:0009432">
    <property type="term" value="P:SOS response"/>
    <property type="evidence" value="ECO:0007669"/>
    <property type="project" value="TreeGrafter"/>
</dbReference>
<name>A0A6B9ZM07_9BACT</name>
<dbReference type="GO" id="GO:0018169">
    <property type="term" value="F:ribosomal S6-glutamic acid ligase activity"/>
    <property type="evidence" value="ECO:0007669"/>
    <property type="project" value="TreeGrafter"/>
</dbReference>
<dbReference type="SUPFAM" id="SSF56059">
    <property type="entry name" value="Glutathione synthetase ATP-binding domain-like"/>
    <property type="match status" value="1"/>
</dbReference>
<reference evidence="3 4" key="1">
    <citation type="submission" date="2020-01" db="EMBL/GenBank/DDBJ databases">
        <title>Complete genome sequence of Chitinophaga sp. H33E-04 isolated from quinoa roots.</title>
        <authorList>
            <person name="Weon H.-Y."/>
            <person name="Lee S.A."/>
        </authorList>
    </citation>
    <scope>NUCLEOTIDE SEQUENCE [LARGE SCALE GENOMIC DNA]</scope>
    <source>
        <strain evidence="3 4">H33E-04</strain>
    </source>
</reference>
<dbReference type="PROSITE" id="PS50975">
    <property type="entry name" value="ATP_GRASP"/>
    <property type="match status" value="1"/>
</dbReference>
<dbReference type="PANTHER" id="PTHR21621:SF0">
    <property type="entry name" value="BETA-CITRYLGLUTAMATE SYNTHASE B-RELATED"/>
    <property type="match status" value="1"/>
</dbReference>